<feature type="region of interest" description="Disordered" evidence="1">
    <location>
        <begin position="318"/>
        <end position="357"/>
    </location>
</feature>
<keyword evidence="4" id="KW-1185">Reference proteome</keyword>
<organism evidence="4 5">
    <name type="scientific">Spinacia oleracea</name>
    <name type="common">Spinach</name>
    <dbReference type="NCBI Taxonomy" id="3562"/>
    <lineage>
        <taxon>Eukaryota</taxon>
        <taxon>Viridiplantae</taxon>
        <taxon>Streptophyta</taxon>
        <taxon>Embryophyta</taxon>
        <taxon>Tracheophyta</taxon>
        <taxon>Spermatophyta</taxon>
        <taxon>Magnoliopsida</taxon>
        <taxon>eudicotyledons</taxon>
        <taxon>Gunneridae</taxon>
        <taxon>Pentapetalae</taxon>
        <taxon>Caryophyllales</taxon>
        <taxon>Chenopodiaceae</taxon>
        <taxon>Chenopodioideae</taxon>
        <taxon>Anserineae</taxon>
        <taxon>Spinacia</taxon>
    </lineage>
</organism>
<dbReference type="OrthoDB" id="74813at2759"/>
<dbReference type="AlphaFoldDB" id="A0A9R0IRH6"/>
<evidence type="ECO:0000313" key="4">
    <source>
        <dbReference type="Proteomes" id="UP000813463"/>
    </source>
</evidence>
<dbReference type="KEGG" id="soe:110793416"/>
<feature type="compositionally biased region" description="Basic and acidic residues" evidence="1">
    <location>
        <begin position="265"/>
        <end position="289"/>
    </location>
</feature>
<dbReference type="InterPro" id="IPR024822">
    <property type="entry name" value="Coilin"/>
</dbReference>
<feature type="domain" description="Coilin tudor" evidence="3">
    <location>
        <begin position="437"/>
        <end position="542"/>
    </location>
</feature>
<gene>
    <name evidence="5" type="primary">LOC110793416</name>
</gene>
<dbReference type="InterPro" id="IPR056398">
    <property type="entry name" value="Tudor_Coilin"/>
</dbReference>
<dbReference type="GO" id="GO:0030619">
    <property type="term" value="F:U1 snRNA binding"/>
    <property type="evidence" value="ECO:0000318"/>
    <property type="project" value="GO_Central"/>
</dbReference>
<feature type="compositionally biased region" description="Basic and acidic residues" evidence="1">
    <location>
        <begin position="228"/>
        <end position="238"/>
    </location>
</feature>
<evidence type="ECO:0000259" key="2">
    <source>
        <dbReference type="Pfam" id="PF15862"/>
    </source>
</evidence>
<feature type="region of interest" description="Disordered" evidence="1">
    <location>
        <begin position="563"/>
        <end position="637"/>
    </location>
</feature>
<dbReference type="GO" id="GO:0000387">
    <property type="term" value="P:spliceosomal snRNP assembly"/>
    <property type="evidence" value="ECO:0000318"/>
    <property type="project" value="GO_Central"/>
</dbReference>
<dbReference type="Proteomes" id="UP000813463">
    <property type="component" value="Chromosome 1"/>
</dbReference>
<dbReference type="PANTHER" id="PTHR15197">
    <property type="entry name" value="COILIN P80"/>
    <property type="match status" value="1"/>
</dbReference>
<dbReference type="RefSeq" id="XP_021853981.1">
    <property type="nucleotide sequence ID" value="XM_021998289.2"/>
</dbReference>
<feature type="compositionally biased region" description="Polar residues" evidence="1">
    <location>
        <begin position="566"/>
        <end position="597"/>
    </location>
</feature>
<accession>A0A9R0IRH6</accession>
<feature type="region of interest" description="Disordered" evidence="1">
    <location>
        <begin position="501"/>
        <end position="527"/>
    </location>
</feature>
<feature type="compositionally biased region" description="Basic residues" evidence="1">
    <location>
        <begin position="249"/>
        <end position="264"/>
    </location>
</feature>
<dbReference type="InterPro" id="IPR031722">
    <property type="entry name" value="Coilin_N"/>
</dbReference>
<evidence type="ECO:0000259" key="3">
    <source>
        <dbReference type="Pfam" id="PF23086"/>
    </source>
</evidence>
<reference evidence="4" key="1">
    <citation type="journal article" date="2021" name="Nat. Commun.">
        <title>Genomic analyses provide insights into spinach domestication and the genetic basis of agronomic traits.</title>
        <authorList>
            <person name="Cai X."/>
            <person name="Sun X."/>
            <person name="Xu C."/>
            <person name="Sun H."/>
            <person name="Wang X."/>
            <person name="Ge C."/>
            <person name="Zhang Z."/>
            <person name="Wang Q."/>
            <person name="Fei Z."/>
            <person name="Jiao C."/>
            <person name="Wang Q."/>
        </authorList>
    </citation>
    <scope>NUCLEOTIDE SEQUENCE [LARGE SCALE GENOMIC DNA]</scope>
    <source>
        <strain evidence="4">cv. Varoflay</strain>
    </source>
</reference>
<dbReference type="GO" id="GO:0030620">
    <property type="term" value="F:U2 snRNA binding"/>
    <property type="evidence" value="ECO:0000318"/>
    <property type="project" value="GO_Central"/>
</dbReference>
<feature type="domain" description="Coilin N-terminal" evidence="2">
    <location>
        <begin position="7"/>
        <end position="202"/>
    </location>
</feature>
<proteinExistence type="predicted"/>
<evidence type="ECO:0000256" key="1">
    <source>
        <dbReference type="SAM" id="MobiDB-lite"/>
    </source>
</evidence>
<sequence>MEATQRRLRINFQDRLILSKTQKKNGLKHSWVLLKPQFQTISDVVSYLLHSFDLFDSCPNGIILSMDGFALPPFESTAILKDKDVISVKRKGTGMCDATKSIEGARHFIEDEIVEKRPLPSGVRLLANEEFDKETGGYQSDINKDEEAEEPVRIVQGRDVASKKRKASGHIESSKKKRRLQVTPESVQKKDVDQAIKTPKKKRKLAVGRKHDGTVDCTKNSEPASKSNELEEKNEETIHASGVPDKAKKACRSSRRKKLQRKWKRVEGVKINMDEGEKQPTDSGSKKDPGANIEQLAEEDSDVDGDLVPVEIRPGHIRFAPSGKANDAQNVQEASGWDVQSAQKSSLEDDTIQKNDSNVNKNKAAMEPYCWNGITNKKQGQKWGKENQSTSWKENRDYNSNASSSRAVRNHPYPSLKEPRDNTWASRKQRAKSASAVFEKLPPLTDLPEVGDVIVYRLLELSSTWTPELTSFRVGKVTCFDQESNKIKMVPEPEYPLNLEKKAYGDDDEDGDSGQPPQPSVYNEDGSLEIDFPSLVDVRILKLGEPSRSAATGVPAAAAANGTSALSEVSNTNQKDGNKNGASDTGNQELQTPATENGNRDVWEEISDAFAAKKAQLAQTDSWNKKETSSAKKSWSYKTLRGSAIGPTMARLRAQNGA</sequence>
<dbReference type="PANTHER" id="PTHR15197:SF0">
    <property type="entry name" value="COILIN"/>
    <property type="match status" value="1"/>
</dbReference>
<dbReference type="GO" id="GO:0015030">
    <property type="term" value="C:Cajal body"/>
    <property type="evidence" value="ECO:0000318"/>
    <property type="project" value="GO_Central"/>
</dbReference>
<feature type="compositionally biased region" description="Polar residues" evidence="1">
    <location>
        <begin position="327"/>
        <end position="345"/>
    </location>
</feature>
<dbReference type="Pfam" id="PF15862">
    <property type="entry name" value="Coilin_N"/>
    <property type="match status" value="1"/>
</dbReference>
<dbReference type="Pfam" id="PF23086">
    <property type="entry name" value="Tudor_Coilin"/>
    <property type="match status" value="1"/>
</dbReference>
<evidence type="ECO:0000313" key="5">
    <source>
        <dbReference type="RefSeq" id="XP_021853981.1"/>
    </source>
</evidence>
<feature type="compositionally biased region" description="Basic residues" evidence="1">
    <location>
        <begin position="198"/>
        <end position="208"/>
    </location>
</feature>
<dbReference type="GeneID" id="110793416"/>
<feature type="region of interest" description="Disordered" evidence="1">
    <location>
        <begin position="373"/>
        <end position="428"/>
    </location>
</feature>
<reference evidence="5" key="2">
    <citation type="submission" date="2025-08" db="UniProtKB">
        <authorList>
            <consortium name="RefSeq"/>
        </authorList>
    </citation>
    <scope>IDENTIFICATION</scope>
    <source>
        <tissue evidence="5">Leaf</tissue>
    </source>
</reference>
<feature type="region of interest" description="Disordered" evidence="1">
    <location>
        <begin position="135"/>
        <end position="290"/>
    </location>
</feature>
<name>A0A9R0IRH6_SPIOL</name>
<protein>
    <submittedName>
        <fullName evidence="5">Coilin</fullName>
    </submittedName>
</protein>